<dbReference type="EMBL" id="CAJNOT010005196">
    <property type="protein sequence ID" value="CAF1458177.1"/>
    <property type="molecule type" value="Genomic_DNA"/>
</dbReference>
<dbReference type="AlphaFoldDB" id="A0A815Q6D1"/>
<name>A0A815Q6D1_9BILA</name>
<proteinExistence type="predicted"/>
<organism evidence="1 2">
    <name type="scientific">Rotaria sordida</name>
    <dbReference type="NCBI Taxonomy" id="392033"/>
    <lineage>
        <taxon>Eukaryota</taxon>
        <taxon>Metazoa</taxon>
        <taxon>Spiralia</taxon>
        <taxon>Gnathifera</taxon>
        <taxon>Rotifera</taxon>
        <taxon>Eurotatoria</taxon>
        <taxon>Bdelloidea</taxon>
        <taxon>Philodinida</taxon>
        <taxon>Philodinidae</taxon>
        <taxon>Rotaria</taxon>
    </lineage>
</organism>
<gene>
    <name evidence="1" type="ORF">ZHD862_LOCUS35566</name>
</gene>
<comment type="caution">
    <text evidence="1">The sequence shown here is derived from an EMBL/GenBank/DDBJ whole genome shotgun (WGS) entry which is preliminary data.</text>
</comment>
<evidence type="ECO:0000313" key="1">
    <source>
        <dbReference type="EMBL" id="CAF1458177.1"/>
    </source>
</evidence>
<reference evidence="1" key="1">
    <citation type="submission" date="2021-02" db="EMBL/GenBank/DDBJ databases">
        <authorList>
            <person name="Nowell W R."/>
        </authorList>
    </citation>
    <scope>NUCLEOTIDE SEQUENCE</scope>
</reference>
<dbReference type="Proteomes" id="UP000663864">
    <property type="component" value="Unassembled WGS sequence"/>
</dbReference>
<evidence type="ECO:0000313" key="2">
    <source>
        <dbReference type="Proteomes" id="UP000663864"/>
    </source>
</evidence>
<protein>
    <submittedName>
        <fullName evidence="1">Uncharacterized protein</fullName>
    </submittedName>
</protein>
<sequence>MATGTPTTNSHSGKHRLEPEIEKYLQKFQVLFLKYVKFLEGEAQLEYYLQQYPLTDYRGSIRSFESQCLLAKLYYAQSRYDECLTYVNLAINSIPNDINQQPNRSSLSLTEIYALNGL</sequence>
<accession>A0A815Q6D1</accession>